<reference evidence="1 2" key="1">
    <citation type="journal article" date="2014" name="PLoS Genet.">
        <title>The Genome of Spironucleus salmonicida Highlights a Fish Pathogen Adapted to Fluctuating Environments.</title>
        <authorList>
            <person name="Xu F."/>
            <person name="Jerlstrom-Hultqvist J."/>
            <person name="Einarsson E."/>
            <person name="Astvaldsson A."/>
            <person name="Svard S.G."/>
            <person name="Andersson J.O."/>
        </authorList>
    </citation>
    <scope>NUCLEOTIDE SEQUENCE</scope>
    <source>
        <strain evidence="2">ATCC 50377</strain>
    </source>
</reference>
<dbReference type="OrthoDB" id="539213at2759"/>
<keyword evidence="3" id="KW-1185">Reference proteome</keyword>
<accession>V6LMH0</accession>
<protein>
    <recommendedName>
        <fullName evidence="4">Ankyrin repeat-containing protein</fullName>
    </recommendedName>
</protein>
<gene>
    <name evidence="1" type="ORF">SS50377_18218</name>
    <name evidence="2" type="ORF">SS50377_22597</name>
</gene>
<evidence type="ECO:0000313" key="1">
    <source>
        <dbReference type="EMBL" id="EST41914.1"/>
    </source>
</evidence>
<organism evidence="1">
    <name type="scientific">Spironucleus salmonicida</name>
    <dbReference type="NCBI Taxonomy" id="348837"/>
    <lineage>
        <taxon>Eukaryota</taxon>
        <taxon>Metamonada</taxon>
        <taxon>Diplomonadida</taxon>
        <taxon>Hexamitidae</taxon>
        <taxon>Hexamitinae</taxon>
        <taxon>Spironucleus</taxon>
    </lineage>
</organism>
<dbReference type="VEuPathDB" id="GiardiaDB:SS50377_22597"/>
<reference evidence="2" key="2">
    <citation type="submission" date="2020-12" db="EMBL/GenBank/DDBJ databases">
        <title>New Spironucleus salmonicida genome in near-complete chromosomes.</title>
        <authorList>
            <person name="Xu F."/>
            <person name="Kurt Z."/>
            <person name="Jimenez-Gonzalez A."/>
            <person name="Astvaldsson A."/>
            <person name="Andersson J.O."/>
            <person name="Svard S.G."/>
        </authorList>
    </citation>
    <scope>NUCLEOTIDE SEQUENCE</scope>
    <source>
        <strain evidence="2">ATCC 50377</strain>
    </source>
</reference>
<proteinExistence type="predicted"/>
<sequence>MRQTLNRITFTNQNALMLAPFQNQASHTSHKMYRDIDRLSREQSRNIYRTRSMYAQKRPIQIEEPEQLIKEDFPIILSMRYGNVRKFDLMYRQQAQQAGINRLMYNLFTLGRTFSSAYFLANLLRDRDSSGKTPLHYAAAGGVILDESGIKNRIVLKLMNIQDNHGISALMISCFLGYSQNIKILHQELHLRDNLGRSCIHHAAMGKRPEVVLQLWADLHGSIDEMGRDIWNYITKYGIRSKVERMLTLKVGVDVNGDNWKRKKVDFLGGGIDVISRMEEQQYVSIKFD</sequence>
<evidence type="ECO:0000313" key="2">
    <source>
        <dbReference type="EMBL" id="KAH0574980.1"/>
    </source>
</evidence>
<dbReference type="SUPFAM" id="SSF48403">
    <property type="entry name" value="Ankyrin repeat"/>
    <property type="match status" value="1"/>
</dbReference>
<evidence type="ECO:0008006" key="4">
    <source>
        <dbReference type="Google" id="ProtNLM"/>
    </source>
</evidence>
<name>V6LMH0_9EUKA</name>
<dbReference type="EMBL" id="AUWU02000003">
    <property type="protein sequence ID" value="KAH0574980.1"/>
    <property type="molecule type" value="Genomic_DNA"/>
</dbReference>
<evidence type="ECO:0000313" key="3">
    <source>
        <dbReference type="Proteomes" id="UP000018208"/>
    </source>
</evidence>
<dbReference type="Proteomes" id="UP000018208">
    <property type="component" value="Unassembled WGS sequence"/>
</dbReference>
<dbReference type="EMBL" id="KI546166">
    <property type="protein sequence ID" value="EST41914.1"/>
    <property type="molecule type" value="Genomic_DNA"/>
</dbReference>
<dbReference type="AlphaFoldDB" id="V6LMH0"/>
<dbReference type="Gene3D" id="1.25.40.20">
    <property type="entry name" value="Ankyrin repeat-containing domain"/>
    <property type="match status" value="1"/>
</dbReference>
<dbReference type="InterPro" id="IPR036770">
    <property type="entry name" value="Ankyrin_rpt-contain_sf"/>
</dbReference>